<proteinExistence type="predicted"/>
<dbReference type="AlphaFoldDB" id="A0A3B0U9N9"/>
<dbReference type="EMBL" id="UOET01000155">
    <property type="protein sequence ID" value="VAW27751.1"/>
    <property type="molecule type" value="Genomic_DNA"/>
</dbReference>
<organism evidence="1">
    <name type="scientific">hydrothermal vent metagenome</name>
    <dbReference type="NCBI Taxonomy" id="652676"/>
    <lineage>
        <taxon>unclassified sequences</taxon>
        <taxon>metagenomes</taxon>
        <taxon>ecological metagenomes</taxon>
    </lineage>
</organism>
<name>A0A3B0U9N9_9ZZZZ</name>
<evidence type="ECO:0000313" key="1">
    <source>
        <dbReference type="EMBL" id="VAW27751.1"/>
    </source>
</evidence>
<accession>A0A3B0U9N9</accession>
<reference evidence="1" key="1">
    <citation type="submission" date="2018-06" db="EMBL/GenBank/DDBJ databases">
        <authorList>
            <person name="Zhirakovskaya E."/>
        </authorList>
    </citation>
    <scope>NUCLEOTIDE SEQUENCE</scope>
</reference>
<sequence length="88" mass="9618">MRKTCAQPEESDCKTLPVSSQNNTSLVFIPILFTQLQPSSSLSDGFFTHARSVVYSEVSPILSTLSTALITITTFYLNNSLITSRGIT</sequence>
<protein>
    <submittedName>
        <fullName evidence="1">Uncharacterized protein</fullName>
    </submittedName>
</protein>
<gene>
    <name evidence="1" type="ORF">MNBD_BACTEROID07-1670</name>
</gene>